<keyword evidence="6" id="KW-0812">Transmembrane</keyword>
<dbReference type="InterPro" id="IPR033462">
    <property type="entry name" value="Cache_3-Cache_2"/>
</dbReference>
<dbReference type="PROSITE" id="PS50885">
    <property type="entry name" value="HAMP"/>
    <property type="match status" value="1"/>
</dbReference>
<sequence length="634" mass="69740">MKVARFINRFKIGVRLNVILSSVMIVLFLVLGLYTVRTIKAKAIVDADARLLEQIEDLSSTLRDEIFLNQKRVNLGMQFTREYLNGFGSVKINQREELQMEVTNQATKEKTSVSLNTWFLNGEQIQESNYLVDEIGERTEGTATIFQRIPQGYVRVSTNVKYKDGKRAVGTYIPNDSPVAQAISAGKEYHGRAFVVDAWYLTAYTPLVIDGQVEGIIYFGIKEKNLLGLKKIFKGKSYFNRGYPYLVTSKGDAVIHPTKEGQNILEYSFVKEMLSNKEYAAKLVYDWEGELNVQYSSYIDEVDSYIAVTAYEEDVMEAVNKIQNAIILVVFIGILVFVLISSLISRNISRSLNKSVQFAEALANGDLDYSIDVDQEDEVGILAKAMTQMSYKLKEVISSIKEGSSNISSASQQLSSASQQISQGASEQASSTEEVSSSMEEMAANIQQNAAHSQQAEKIATNATGIVKLGYESALDAQEAMKGIVDKIQIINDIASQTNILALNAAVEAARAGEMGRGFAVVAAEVRKLAERSKMAAEEIAVVSKKGVGVAQKAEEQLKVVVPEIEKIAGLVQEVASASFEQNSGAEQVNNAIQQLSNITQHNAAASEEMATSSEEMASQAEQLDYVVSFFKTK</sequence>
<dbReference type="InterPro" id="IPR051310">
    <property type="entry name" value="MCP_chemotaxis"/>
</dbReference>
<dbReference type="CDD" id="cd06225">
    <property type="entry name" value="HAMP"/>
    <property type="match status" value="1"/>
</dbReference>
<accession>A0AAE3SLE4</accession>
<dbReference type="Gene3D" id="1.10.287.950">
    <property type="entry name" value="Methyl-accepting chemotaxis protein"/>
    <property type="match status" value="1"/>
</dbReference>
<dbReference type="PROSITE" id="PS50111">
    <property type="entry name" value="CHEMOTAXIS_TRANSDUC_2"/>
    <property type="match status" value="1"/>
</dbReference>
<proteinExistence type="inferred from homology"/>
<feature type="region of interest" description="Disordered" evidence="5">
    <location>
        <begin position="418"/>
        <end position="440"/>
    </location>
</feature>
<dbReference type="SMART" id="SM00283">
    <property type="entry name" value="MA"/>
    <property type="match status" value="1"/>
</dbReference>
<dbReference type="EMBL" id="JAPDPI010000062">
    <property type="protein sequence ID" value="MCW3807800.1"/>
    <property type="molecule type" value="Genomic_DNA"/>
</dbReference>
<dbReference type="InterPro" id="IPR029151">
    <property type="entry name" value="Sensor-like_sf"/>
</dbReference>
<dbReference type="FunFam" id="1.10.287.950:FF:000001">
    <property type="entry name" value="Methyl-accepting chemotaxis sensory transducer"/>
    <property type="match status" value="1"/>
</dbReference>
<evidence type="ECO:0000256" key="2">
    <source>
        <dbReference type="ARBA" id="ARBA00022500"/>
    </source>
</evidence>
<dbReference type="RefSeq" id="WP_301202268.1">
    <property type="nucleotide sequence ID" value="NZ_JAPDPI010000062.1"/>
</dbReference>
<dbReference type="PANTHER" id="PTHR43531:SF11">
    <property type="entry name" value="METHYL-ACCEPTING CHEMOTAXIS PROTEIN 3"/>
    <property type="match status" value="1"/>
</dbReference>
<keyword evidence="6" id="KW-0472">Membrane</keyword>
<evidence type="ECO:0000259" key="7">
    <source>
        <dbReference type="PROSITE" id="PS50111"/>
    </source>
</evidence>
<keyword evidence="6" id="KW-1133">Transmembrane helix</keyword>
<feature type="transmembrane region" description="Helical" evidence="6">
    <location>
        <begin position="12"/>
        <end position="34"/>
    </location>
</feature>
<feature type="domain" description="Methyl-accepting transducer" evidence="7">
    <location>
        <begin position="403"/>
        <end position="618"/>
    </location>
</feature>
<dbReference type="InterPro" id="IPR003660">
    <property type="entry name" value="HAMP_dom"/>
</dbReference>
<evidence type="ECO:0000259" key="8">
    <source>
        <dbReference type="PROSITE" id="PS50885"/>
    </source>
</evidence>
<comment type="similarity">
    <text evidence="3">Belongs to the methyl-accepting chemotaxis (MCP) protein family.</text>
</comment>
<feature type="transmembrane region" description="Helical" evidence="6">
    <location>
        <begin position="325"/>
        <end position="344"/>
    </location>
</feature>
<dbReference type="SUPFAM" id="SSF58104">
    <property type="entry name" value="Methyl-accepting chemotaxis protein (MCP) signaling domain"/>
    <property type="match status" value="1"/>
</dbReference>
<name>A0AAE3SLE4_9BACT</name>
<feature type="domain" description="HAMP" evidence="8">
    <location>
        <begin position="346"/>
        <end position="398"/>
    </location>
</feature>
<evidence type="ECO:0000313" key="10">
    <source>
        <dbReference type="Proteomes" id="UP001207408"/>
    </source>
</evidence>
<evidence type="ECO:0000313" key="9">
    <source>
        <dbReference type="EMBL" id="MCW3807800.1"/>
    </source>
</evidence>
<dbReference type="GO" id="GO:0007165">
    <property type="term" value="P:signal transduction"/>
    <property type="evidence" value="ECO:0007669"/>
    <property type="project" value="UniProtKB-KW"/>
</dbReference>
<dbReference type="SUPFAM" id="SSF103190">
    <property type="entry name" value="Sensory domain-like"/>
    <property type="match status" value="1"/>
</dbReference>
<keyword evidence="10" id="KW-1185">Reference proteome</keyword>
<evidence type="ECO:0000256" key="1">
    <source>
        <dbReference type="ARBA" id="ARBA00004370"/>
    </source>
</evidence>
<dbReference type="Gene3D" id="3.30.450.20">
    <property type="entry name" value="PAS domain"/>
    <property type="match status" value="1"/>
</dbReference>
<comment type="subcellular location">
    <subcellularLocation>
        <location evidence="1">Membrane</location>
    </subcellularLocation>
</comment>
<reference evidence="9" key="1">
    <citation type="submission" date="2022-10" db="EMBL/GenBank/DDBJ databases">
        <authorList>
            <person name="Yu W.X."/>
        </authorList>
    </citation>
    <scope>NUCLEOTIDE SEQUENCE</scope>
    <source>
        <strain evidence="9">D04</strain>
    </source>
</reference>
<dbReference type="CDD" id="cd11386">
    <property type="entry name" value="MCP_signal"/>
    <property type="match status" value="1"/>
</dbReference>
<dbReference type="PANTHER" id="PTHR43531">
    <property type="entry name" value="PROTEIN ICFG"/>
    <property type="match status" value="1"/>
</dbReference>
<dbReference type="Pfam" id="PF17201">
    <property type="entry name" value="Cache_3-Cache_2"/>
    <property type="match status" value="1"/>
</dbReference>
<dbReference type="AlphaFoldDB" id="A0AAE3SLE4"/>
<evidence type="ECO:0000256" key="5">
    <source>
        <dbReference type="SAM" id="MobiDB-lite"/>
    </source>
</evidence>
<gene>
    <name evidence="9" type="ORF">OM074_19380</name>
</gene>
<dbReference type="SMART" id="SM00304">
    <property type="entry name" value="HAMP"/>
    <property type="match status" value="1"/>
</dbReference>
<comment type="caution">
    <text evidence="9">The sequence shown here is derived from an EMBL/GenBank/DDBJ whole genome shotgun (WGS) entry which is preliminary data.</text>
</comment>
<dbReference type="Pfam" id="PF00672">
    <property type="entry name" value="HAMP"/>
    <property type="match status" value="1"/>
</dbReference>
<evidence type="ECO:0000256" key="6">
    <source>
        <dbReference type="SAM" id="Phobius"/>
    </source>
</evidence>
<dbReference type="InterPro" id="IPR004089">
    <property type="entry name" value="MCPsignal_dom"/>
</dbReference>
<protein>
    <submittedName>
        <fullName evidence="9">Methyl-accepting chemotaxis protein</fullName>
    </submittedName>
</protein>
<dbReference type="GO" id="GO:0005886">
    <property type="term" value="C:plasma membrane"/>
    <property type="evidence" value="ECO:0007669"/>
    <property type="project" value="TreeGrafter"/>
</dbReference>
<dbReference type="Proteomes" id="UP001207408">
    <property type="component" value="Unassembled WGS sequence"/>
</dbReference>
<keyword evidence="4" id="KW-0807">Transducer</keyword>
<dbReference type="GO" id="GO:0004888">
    <property type="term" value="F:transmembrane signaling receptor activity"/>
    <property type="evidence" value="ECO:0007669"/>
    <property type="project" value="TreeGrafter"/>
</dbReference>
<evidence type="ECO:0000256" key="4">
    <source>
        <dbReference type="PROSITE-ProRule" id="PRU00284"/>
    </source>
</evidence>
<dbReference type="GO" id="GO:0006935">
    <property type="term" value="P:chemotaxis"/>
    <property type="evidence" value="ECO:0007669"/>
    <property type="project" value="UniProtKB-KW"/>
</dbReference>
<organism evidence="9 10">
    <name type="scientific">Plebeiibacterium marinum</name>
    <dbReference type="NCBI Taxonomy" id="2992111"/>
    <lineage>
        <taxon>Bacteria</taxon>
        <taxon>Pseudomonadati</taxon>
        <taxon>Bacteroidota</taxon>
        <taxon>Bacteroidia</taxon>
        <taxon>Marinilabiliales</taxon>
        <taxon>Marinilabiliaceae</taxon>
        <taxon>Plebeiibacterium</taxon>
    </lineage>
</organism>
<dbReference type="Pfam" id="PF00015">
    <property type="entry name" value="MCPsignal"/>
    <property type="match status" value="1"/>
</dbReference>
<evidence type="ECO:0000256" key="3">
    <source>
        <dbReference type="ARBA" id="ARBA00029447"/>
    </source>
</evidence>
<keyword evidence="2" id="KW-0145">Chemotaxis</keyword>